<keyword evidence="8" id="KW-1185">Reference proteome</keyword>
<dbReference type="Pfam" id="PF24456">
    <property type="entry name" value="RHD_RETREG1-3"/>
    <property type="match status" value="1"/>
</dbReference>
<feature type="transmembrane region" description="Helical" evidence="5">
    <location>
        <begin position="135"/>
        <end position="152"/>
    </location>
</feature>
<evidence type="ECO:0000256" key="1">
    <source>
        <dbReference type="ARBA" id="ARBA00004141"/>
    </source>
</evidence>
<name>A0ABN7B286_9HEMI</name>
<evidence type="ECO:0000256" key="3">
    <source>
        <dbReference type="ARBA" id="ARBA00022989"/>
    </source>
</evidence>
<organism evidence="7 8">
    <name type="scientific">Nesidiocoris tenuis</name>
    <dbReference type="NCBI Taxonomy" id="355587"/>
    <lineage>
        <taxon>Eukaryota</taxon>
        <taxon>Metazoa</taxon>
        <taxon>Ecdysozoa</taxon>
        <taxon>Arthropoda</taxon>
        <taxon>Hexapoda</taxon>
        <taxon>Insecta</taxon>
        <taxon>Pterygota</taxon>
        <taxon>Neoptera</taxon>
        <taxon>Paraneoptera</taxon>
        <taxon>Hemiptera</taxon>
        <taxon>Heteroptera</taxon>
        <taxon>Panheteroptera</taxon>
        <taxon>Cimicomorpha</taxon>
        <taxon>Miridae</taxon>
        <taxon>Dicyphina</taxon>
        <taxon>Nesidiocoris</taxon>
    </lineage>
</organism>
<feature type="transmembrane region" description="Helical" evidence="5">
    <location>
        <begin position="43"/>
        <end position="62"/>
    </location>
</feature>
<comment type="subcellular location">
    <subcellularLocation>
        <location evidence="1">Membrane</location>
        <topology evidence="1">Multi-pass membrane protein</topology>
    </subcellularLocation>
</comment>
<dbReference type="Proteomes" id="UP001307889">
    <property type="component" value="Chromosome 9"/>
</dbReference>
<evidence type="ECO:0000256" key="4">
    <source>
        <dbReference type="ARBA" id="ARBA00023136"/>
    </source>
</evidence>
<dbReference type="PANTHER" id="PTHR20952:SF0">
    <property type="entry name" value="ADP-RIBOSYLATION FACTOR-LIKE PROTEIN 6-INTERACTING PROTEIN 1"/>
    <property type="match status" value="1"/>
</dbReference>
<proteinExistence type="predicted"/>
<sequence length="201" mass="23102">MSELNSSLALEKEAYVKKLKRNLDRWRELVLFLRSVLLWKKKAYPWILIAVTTGVFFEIAYYELSVVTIVSLVLLFLTLTDFLAPIVWSTIIKEEWTASKQKELEDICKMLASVTLSAKVYYASLLEVKATRPNLYYPVTLATFCLLAWIGNSVNNLFITYLLVLTAVMLPGMLHLGIIQQYTKIFTKDGDLLKHLKSKIQ</sequence>
<accession>A0ABN7B286</accession>
<keyword evidence="3 5" id="KW-1133">Transmembrane helix</keyword>
<reference evidence="7 8" key="1">
    <citation type="submission" date="2023-09" db="EMBL/GenBank/DDBJ databases">
        <title>Nesidiocoris tenuis whole genome shotgun sequence.</title>
        <authorList>
            <person name="Shibata T."/>
            <person name="Shimoda M."/>
            <person name="Kobayashi T."/>
            <person name="Uehara T."/>
        </authorList>
    </citation>
    <scope>NUCLEOTIDE SEQUENCE [LARGE SCALE GENOMIC DNA]</scope>
    <source>
        <strain evidence="7 8">Japan</strain>
    </source>
</reference>
<evidence type="ECO:0000256" key="5">
    <source>
        <dbReference type="SAM" id="Phobius"/>
    </source>
</evidence>
<evidence type="ECO:0000259" key="6">
    <source>
        <dbReference type="Pfam" id="PF24456"/>
    </source>
</evidence>
<gene>
    <name evidence="7" type="ORF">NTJ_11345</name>
</gene>
<feature type="transmembrane region" description="Helical" evidence="5">
    <location>
        <begin position="68"/>
        <end position="92"/>
    </location>
</feature>
<dbReference type="PANTHER" id="PTHR20952">
    <property type="entry name" value="ADP-RIBOSYLATION-LIKE FACTOR 6-INTERACTING PROTEIN"/>
    <property type="match status" value="1"/>
</dbReference>
<evidence type="ECO:0000256" key="2">
    <source>
        <dbReference type="ARBA" id="ARBA00022692"/>
    </source>
</evidence>
<evidence type="ECO:0000313" key="8">
    <source>
        <dbReference type="Proteomes" id="UP001307889"/>
    </source>
</evidence>
<protein>
    <submittedName>
        <fullName evidence="7">Reticulon</fullName>
    </submittedName>
</protein>
<keyword evidence="2 5" id="KW-0812">Transmembrane</keyword>
<dbReference type="InterPro" id="IPR057282">
    <property type="entry name" value="RETREG1-3-like_RHD"/>
</dbReference>
<evidence type="ECO:0000313" key="7">
    <source>
        <dbReference type="EMBL" id="BES98529.1"/>
    </source>
</evidence>
<dbReference type="InterPro" id="IPR052114">
    <property type="entry name" value="ER_autophagy_membrane_reg"/>
</dbReference>
<dbReference type="EMBL" id="AP028917">
    <property type="protein sequence ID" value="BES98529.1"/>
    <property type="molecule type" value="Genomic_DNA"/>
</dbReference>
<feature type="domain" description="RETREG1-3/ARL6IP-like N-terminal reticulon-homology" evidence="6">
    <location>
        <begin position="26"/>
        <end position="182"/>
    </location>
</feature>
<keyword evidence="4 5" id="KW-0472">Membrane</keyword>
<feature type="transmembrane region" description="Helical" evidence="5">
    <location>
        <begin position="158"/>
        <end position="179"/>
    </location>
</feature>